<dbReference type="PROSITE" id="PS00280">
    <property type="entry name" value="BPTI_KUNITZ_1"/>
    <property type="match status" value="1"/>
</dbReference>
<dbReference type="PANTHER" id="PTHR10083">
    <property type="entry name" value="KUNITZ-TYPE PROTEASE INHIBITOR-RELATED"/>
    <property type="match status" value="1"/>
</dbReference>
<evidence type="ECO:0000313" key="11">
    <source>
        <dbReference type="RefSeq" id="XP_002137002.2"/>
    </source>
</evidence>
<evidence type="ECO:0000259" key="9">
    <source>
        <dbReference type="PROSITE" id="PS50279"/>
    </source>
</evidence>
<reference evidence="11" key="2">
    <citation type="submission" date="2025-08" db="UniProtKB">
        <authorList>
            <consortium name="RefSeq"/>
        </authorList>
    </citation>
    <scope>IDENTIFICATION</scope>
    <source>
        <strain evidence="11">MV-25-SWS-2005</strain>
        <tissue evidence="11">Whole body</tissue>
    </source>
</reference>
<dbReference type="AlphaFoldDB" id="A0A6I8V327"/>
<evidence type="ECO:0000256" key="6">
    <source>
        <dbReference type="ARBA" id="ARBA00023157"/>
    </source>
</evidence>
<evidence type="ECO:0000256" key="7">
    <source>
        <dbReference type="SAM" id="MobiDB-lite"/>
    </source>
</evidence>
<dbReference type="GO" id="GO:0004867">
    <property type="term" value="F:serine-type endopeptidase inhibitor activity"/>
    <property type="evidence" value="ECO:0007669"/>
    <property type="project" value="UniProtKB-KW"/>
</dbReference>
<keyword evidence="3" id="KW-0800">Toxin</keyword>
<dbReference type="Pfam" id="PF00014">
    <property type="entry name" value="Kunitz_BPTI"/>
    <property type="match status" value="1"/>
</dbReference>
<gene>
    <name evidence="11" type="primary">LOC6896798</name>
</gene>
<feature type="domain" description="BPTI/Kunitz inhibitor" evidence="9">
    <location>
        <begin position="37"/>
        <end position="87"/>
    </location>
</feature>
<dbReference type="InParanoid" id="A0A6I8V327"/>
<dbReference type="InterPro" id="IPR050098">
    <property type="entry name" value="TFPI/VKTCI-like"/>
</dbReference>
<evidence type="ECO:0000256" key="2">
    <source>
        <dbReference type="ARBA" id="ARBA00022525"/>
    </source>
</evidence>
<evidence type="ECO:0000256" key="8">
    <source>
        <dbReference type="SAM" id="SignalP"/>
    </source>
</evidence>
<keyword evidence="8" id="KW-0732">Signal</keyword>
<keyword evidence="2" id="KW-0964">Secreted</keyword>
<evidence type="ECO:0000313" key="10">
    <source>
        <dbReference type="Proteomes" id="UP000001819"/>
    </source>
</evidence>
<sequence length="117" mass="13655">MLIYATFLALLSACPERGMADDNSKLFVDFTILQESCLFRPVYGRCEENIKFFGYDFENNVCVEFFYSGCVGNTNRFSSIEECEKLCLVTNENEIKNVRDRDPYPPNHRDTTEWPHD</sequence>
<dbReference type="InterPro" id="IPR020901">
    <property type="entry name" value="Prtase_inh_Kunz-CS"/>
</dbReference>
<accession>A0A6I8V327</accession>
<dbReference type="PANTHER" id="PTHR10083:SF217">
    <property type="entry name" value="BOOPHILIN-H2"/>
    <property type="match status" value="1"/>
</dbReference>
<dbReference type="RefSeq" id="XP_002137002.2">
    <property type="nucleotide sequence ID" value="XM_002136966.3"/>
</dbReference>
<feature type="region of interest" description="Disordered" evidence="7">
    <location>
        <begin position="97"/>
        <end position="117"/>
    </location>
</feature>
<keyword evidence="6" id="KW-1015">Disulfide bond</keyword>
<name>A0A6I8V327_DROPS</name>
<dbReference type="PRINTS" id="PR00759">
    <property type="entry name" value="BASICPTASE"/>
</dbReference>
<dbReference type="Proteomes" id="UP000001819">
    <property type="component" value="Chromosome 2"/>
</dbReference>
<dbReference type="KEGG" id="dpo:6896798"/>
<reference evidence="10" key="1">
    <citation type="submission" date="2024-06" db="UniProtKB">
        <authorList>
            <consortium name="RefSeq"/>
        </authorList>
    </citation>
    <scope>NUCLEOTIDE SEQUENCE [LARGE SCALE GENOMIC DNA]</scope>
    <source>
        <strain evidence="10">MV2-25</strain>
    </source>
</reference>
<keyword evidence="10" id="KW-1185">Reference proteome</keyword>
<dbReference type="CDD" id="cd00109">
    <property type="entry name" value="Kunitz-type"/>
    <property type="match status" value="1"/>
</dbReference>
<evidence type="ECO:0000256" key="5">
    <source>
        <dbReference type="ARBA" id="ARBA00022900"/>
    </source>
</evidence>
<evidence type="ECO:0000256" key="4">
    <source>
        <dbReference type="ARBA" id="ARBA00022690"/>
    </source>
</evidence>
<feature type="chain" id="PRO_5026042729" evidence="8">
    <location>
        <begin position="21"/>
        <end position="117"/>
    </location>
</feature>
<dbReference type="InterPro" id="IPR036880">
    <property type="entry name" value="Kunitz_BPTI_sf"/>
</dbReference>
<keyword evidence="4" id="KW-0646">Protease inhibitor</keyword>
<dbReference type="Gene3D" id="4.10.410.10">
    <property type="entry name" value="Pancreatic trypsin inhibitor Kunitz domain"/>
    <property type="match status" value="1"/>
</dbReference>
<dbReference type="SMART" id="SM00131">
    <property type="entry name" value="KU"/>
    <property type="match status" value="1"/>
</dbReference>
<feature type="signal peptide" evidence="8">
    <location>
        <begin position="1"/>
        <end position="20"/>
    </location>
</feature>
<protein>
    <submittedName>
        <fullName evidence="11">Tissue factor pathway inhibitor-like</fullName>
    </submittedName>
</protein>
<dbReference type="GO" id="GO:0005615">
    <property type="term" value="C:extracellular space"/>
    <property type="evidence" value="ECO:0007669"/>
    <property type="project" value="TreeGrafter"/>
</dbReference>
<organism evidence="10 11">
    <name type="scientific">Drosophila pseudoobscura pseudoobscura</name>
    <name type="common">Fruit fly</name>
    <dbReference type="NCBI Taxonomy" id="46245"/>
    <lineage>
        <taxon>Eukaryota</taxon>
        <taxon>Metazoa</taxon>
        <taxon>Ecdysozoa</taxon>
        <taxon>Arthropoda</taxon>
        <taxon>Hexapoda</taxon>
        <taxon>Insecta</taxon>
        <taxon>Pterygota</taxon>
        <taxon>Neoptera</taxon>
        <taxon>Endopterygota</taxon>
        <taxon>Diptera</taxon>
        <taxon>Brachycera</taxon>
        <taxon>Muscomorpha</taxon>
        <taxon>Ephydroidea</taxon>
        <taxon>Drosophilidae</taxon>
        <taxon>Drosophila</taxon>
        <taxon>Sophophora</taxon>
    </lineage>
</organism>
<dbReference type="GeneID" id="6896798"/>
<evidence type="ECO:0000256" key="1">
    <source>
        <dbReference type="ARBA" id="ARBA00004613"/>
    </source>
</evidence>
<dbReference type="PROSITE" id="PS50279">
    <property type="entry name" value="BPTI_KUNITZ_2"/>
    <property type="match status" value="1"/>
</dbReference>
<evidence type="ECO:0000256" key="3">
    <source>
        <dbReference type="ARBA" id="ARBA00022656"/>
    </source>
</evidence>
<dbReference type="SUPFAM" id="SSF57362">
    <property type="entry name" value="BPTI-like"/>
    <property type="match status" value="1"/>
</dbReference>
<keyword evidence="5" id="KW-0722">Serine protease inhibitor</keyword>
<proteinExistence type="predicted"/>
<comment type="subcellular location">
    <subcellularLocation>
        <location evidence="1">Secreted</location>
    </subcellularLocation>
</comment>
<dbReference type="InterPro" id="IPR002223">
    <property type="entry name" value="Kunitz_BPTI"/>
</dbReference>
<dbReference type="Bgee" id="FBgn0248196">
    <property type="expression patterns" value="Expressed in male reproductive system"/>
</dbReference>